<accession>A0ABX0CH46</accession>
<keyword evidence="1 4" id="KW-0489">Methyltransferase</keyword>
<reference evidence="4 5" key="1">
    <citation type="submission" date="2020-01" db="EMBL/GenBank/DDBJ databases">
        <title>Genetics and antimicrobial susceptibilities of Nocardia species isolated from the soil; a comparison with species isolated from humans.</title>
        <authorList>
            <person name="Carrasco G."/>
            <person name="Monzon S."/>
            <person name="Sansegundo M."/>
            <person name="Garcia E."/>
            <person name="Garrido N."/>
            <person name="Medina M.J."/>
            <person name="Villalon P."/>
            <person name="Ramirez-Arocha A.C."/>
            <person name="Jimenez P."/>
            <person name="Cuesta I."/>
            <person name="Valdezate S."/>
        </authorList>
    </citation>
    <scope>NUCLEOTIDE SEQUENCE [LARGE SCALE GENOMIC DNA]</scope>
    <source>
        <strain evidence="4 5">CNM20110649</strain>
    </source>
</reference>
<evidence type="ECO:0000259" key="3">
    <source>
        <dbReference type="Pfam" id="PF13649"/>
    </source>
</evidence>
<dbReference type="GO" id="GO:0008168">
    <property type="term" value="F:methyltransferase activity"/>
    <property type="evidence" value="ECO:0007669"/>
    <property type="project" value="UniProtKB-KW"/>
</dbReference>
<name>A0ABX0CH46_9NOCA</name>
<protein>
    <submittedName>
        <fullName evidence="4">Methyltransferase domain-containing protein</fullName>
    </submittedName>
</protein>
<dbReference type="InterPro" id="IPR041698">
    <property type="entry name" value="Methyltransf_25"/>
</dbReference>
<dbReference type="Pfam" id="PF13649">
    <property type="entry name" value="Methyltransf_25"/>
    <property type="match status" value="1"/>
</dbReference>
<organism evidence="4 5">
    <name type="scientific">Nocardia cyriacigeorgica</name>
    <dbReference type="NCBI Taxonomy" id="135487"/>
    <lineage>
        <taxon>Bacteria</taxon>
        <taxon>Bacillati</taxon>
        <taxon>Actinomycetota</taxon>
        <taxon>Actinomycetes</taxon>
        <taxon>Mycobacteriales</taxon>
        <taxon>Nocardiaceae</taxon>
        <taxon>Nocardia</taxon>
    </lineage>
</organism>
<dbReference type="SUPFAM" id="SSF53335">
    <property type="entry name" value="S-adenosyl-L-methionine-dependent methyltransferases"/>
    <property type="match status" value="1"/>
</dbReference>
<sequence>MADWDGAGYSHISALQRAMATAAVEAVAVAGTEHVLDVGCGDGYVTRLIAARVPGGSVLGIDPSPRMIEAARTADSQLTNVDFQVGDVMTMTFLSAFDVVVSFNALHWVADQETAYQQIAAALAPGGRIVLQYVCDGTRPSVEKVAMAVTRDARWSEAFAEFAQPFVHIEPGALAPIAASAGLRVTAQSVTDREWDFGSRADFARWCTVGFTDWTARLPADEVPAFVDEVVDRYEAVVGRPGLFRFLQLRAELSRRVDG</sequence>
<dbReference type="Proteomes" id="UP000470876">
    <property type="component" value="Unassembled WGS sequence"/>
</dbReference>
<comment type="caution">
    <text evidence="4">The sequence shown here is derived from an EMBL/GenBank/DDBJ whole genome shotgun (WGS) entry which is preliminary data.</text>
</comment>
<evidence type="ECO:0000256" key="1">
    <source>
        <dbReference type="ARBA" id="ARBA00022603"/>
    </source>
</evidence>
<dbReference type="EMBL" id="JAAGUX010000009">
    <property type="protein sequence ID" value="NEW55464.1"/>
    <property type="molecule type" value="Genomic_DNA"/>
</dbReference>
<evidence type="ECO:0000313" key="4">
    <source>
        <dbReference type="EMBL" id="NEW55464.1"/>
    </source>
</evidence>
<keyword evidence="2" id="KW-0808">Transferase</keyword>
<dbReference type="Gene3D" id="3.40.50.150">
    <property type="entry name" value="Vaccinia Virus protein VP39"/>
    <property type="match status" value="1"/>
</dbReference>
<dbReference type="GO" id="GO:0032259">
    <property type="term" value="P:methylation"/>
    <property type="evidence" value="ECO:0007669"/>
    <property type="project" value="UniProtKB-KW"/>
</dbReference>
<keyword evidence="5" id="KW-1185">Reference proteome</keyword>
<gene>
    <name evidence="4" type="ORF">GV794_07335</name>
</gene>
<evidence type="ECO:0000313" key="5">
    <source>
        <dbReference type="Proteomes" id="UP000470876"/>
    </source>
</evidence>
<feature type="domain" description="Methyltransferase" evidence="3">
    <location>
        <begin position="35"/>
        <end position="127"/>
    </location>
</feature>
<evidence type="ECO:0000256" key="2">
    <source>
        <dbReference type="ARBA" id="ARBA00022679"/>
    </source>
</evidence>
<dbReference type="PANTHER" id="PTHR43861:SF1">
    <property type="entry name" value="TRANS-ACONITATE 2-METHYLTRANSFERASE"/>
    <property type="match status" value="1"/>
</dbReference>
<dbReference type="CDD" id="cd02440">
    <property type="entry name" value="AdoMet_MTases"/>
    <property type="match status" value="1"/>
</dbReference>
<proteinExistence type="predicted"/>
<dbReference type="InterPro" id="IPR029063">
    <property type="entry name" value="SAM-dependent_MTases_sf"/>
</dbReference>
<dbReference type="PANTHER" id="PTHR43861">
    <property type="entry name" value="TRANS-ACONITATE 2-METHYLTRANSFERASE-RELATED"/>
    <property type="match status" value="1"/>
</dbReference>
<dbReference type="RefSeq" id="WP_163955730.1">
    <property type="nucleotide sequence ID" value="NZ_JAAGUX010000009.1"/>
</dbReference>